<feature type="compositionally biased region" description="Low complexity" evidence="1">
    <location>
        <begin position="60"/>
        <end position="73"/>
    </location>
</feature>
<dbReference type="AlphaFoldDB" id="A0A932CNH9"/>
<name>A0A932CNH9_UNCTE</name>
<gene>
    <name evidence="2" type="ORF">HYY20_07150</name>
</gene>
<comment type="caution">
    <text evidence="2">The sequence shown here is derived from an EMBL/GenBank/DDBJ whole genome shotgun (WGS) entry which is preliminary data.</text>
</comment>
<organism evidence="2 3">
    <name type="scientific">Tectimicrobiota bacterium</name>
    <dbReference type="NCBI Taxonomy" id="2528274"/>
    <lineage>
        <taxon>Bacteria</taxon>
        <taxon>Pseudomonadati</taxon>
        <taxon>Nitrospinota/Tectimicrobiota group</taxon>
        <taxon>Candidatus Tectimicrobiota</taxon>
    </lineage>
</organism>
<proteinExistence type="predicted"/>
<evidence type="ECO:0000313" key="3">
    <source>
        <dbReference type="Proteomes" id="UP000769766"/>
    </source>
</evidence>
<reference evidence="2" key="1">
    <citation type="submission" date="2020-07" db="EMBL/GenBank/DDBJ databases">
        <title>Huge and variable diversity of episymbiotic CPR bacteria and DPANN archaea in groundwater ecosystems.</title>
        <authorList>
            <person name="He C.Y."/>
            <person name="Keren R."/>
            <person name="Whittaker M."/>
            <person name="Farag I.F."/>
            <person name="Doudna J."/>
            <person name="Cate J.H.D."/>
            <person name="Banfield J.F."/>
        </authorList>
    </citation>
    <scope>NUCLEOTIDE SEQUENCE</scope>
    <source>
        <strain evidence="2">NC_groundwater_672_Ag_B-0.1um_62_36</strain>
    </source>
</reference>
<evidence type="ECO:0000313" key="2">
    <source>
        <dbReference type="EMBL" id="MBI2876641.1"/>
    </source>
</evidence>
<feature type="compositionally biased region" description="Basic and acidic residues" evidence="1">
    <location>
        <begin position="35"/>
        <end position="48"/>
    </location>
</feature>
<dbReference type="EMBL" id="JACPRF010000215">
    <property type="protein sequence ID" value="MBI2876641.1"/>
    <property type="molecule type" value="Genomic_DNA"/>
</dbReference>
<feature type="region of interest" description="Disordered" evidence="1">
    <location>
        <begin position="31"/>
        <end position="106"/>
    </location>
</feature>
<evidence type="ECO:0000256" key="1">
    <source>
        <dbReference type="SAM" id="MobiDB-lite"/>
    </source>
</evidence>
<sequence>MEWSALLKELLDGSKEICIRIQCEPQGLRIGIGLSRREETEARSRDGQEGTAAPAEGLNGKPEGPVEPGGLPEDPLEAAELVPDPPKAEGPSLPAGGAPSGAPGGLWRMEKLGVVASTKKKLVPRMGPTIGLSRPLAHP</sequence>
<accession>A0A932CNH9</accession>
<protein>
    <submittedName>
        <fullName evidence="2">Uncharacterized protein</fullName>
    </submittedName>
</protein>
<dbReference type="Proteomes" id="UP000769766">
    <property type="component" value="Unassembled WGS sequence"/>
</dbReference>